<organism evidence="1 2">
    <name type="scientific">Paenibacillus yanchengensis</name>
    <dbReference type="NCBI Taxonomy" id="2035833"/>
    <lineage>
        <taxon>Bacteria</taxon>
        <taxon>Bacillati</taxon>
        <taxon>Bacillota</taxon>
        <taxon>Bacilli</taxon>
        <taxon>Bacillales</taxon>
        <taxon>Paenibacillaceae</taxon>
        <taxon>Paenibacillus</taxon>
    </lineage>
</organism>
<proteinExistence type="predicted"/>
<gene>
    <name evidence="1" type="ORF">ACFSJH_20785</name>
</gene>
<dbReference type="RefSeq" id="WP_377775773.1">
    <property type="nucleotide sequence ID" value="NZ_JBHUHO010000050.1"/>
</dbReference>
<reference evidence="2" key="1">
    <citation type="journal article" date="2019" name="Int. J. Syst. Evol. Microbiol.">
        <title>The Global Catalogue of Microorganisms (GCM) 10K type strain sequencing project: providing services to taxonomists for standard genome sequencing and annotation.</title>
        <authorList>
            <consortium name="The Broad Institute Genomics Platform"/>
            <consortium name="The Broad Institute Genome Sequencing Center for Infectious Disease"/>
            <person name="Wu L."/>
            <person name="Ma J."/>
        </authorList>
    </citation>
    <scope>NUCLEOTIDE SEQUENCE [LARGE SCALE GENOMIC DNA]</scope>
    <source>
        <strain evidence="2">GH52</strain>
    </source>
</reference>
<accession>A0ABW4YQZ5</accession>
<evidence type="ECO:0000313" key="2">
    <source>
        <dbReference type="Proteomes" id="UP001597362"/>
    </source>
</evidence>
<dbReference type="EMBL" id="JBHUHO010000050">
    <property type="protein sequence ID" value="MFD2118140.1"/>
    <property type="molecule type" value="Genomic_DNA"/>
</dbReference>
<dbReference type="Proteomes" id="UP001597362">
    <property type="component" value="Unassembled WGS sequence"/>
</dbReference>
<dbReference type="NCBIfam" id="NF033831">
    <property type="entry name" value="sce7725_fam"/>
    <property type="match status" value="1"/>
</dbReference>
<evidence type="ECO:0000313" key="1">
    <source>
        <dbReference type="EMBL" id="MFD2118140.1"/>
    </source>
</evidence>
<name>A0ABW4YQZ5_9BACL</name>
<comment type="caution">
    <text evidence="1">The sequence shown here is derived from an EMBL/GenBank/DDBJ whole genome shotgun (WGS) entry which is preliminary data.</text>
</comment>
<sequence length="315" mass="36334">MYYPIIRGRQYDLLAIRELAVNERLSRHITPIIEPIKLNSTLISTLSEIKNAQNSAVVISNPKVGSFMGELEIEDIKHKFIELTKENNVTIAHHFNKNSVEQIRDIIESYEVELNDIVVVHSEKKFVNFYNDIFEEETPKLNLIPLDNAFRRQLNGKNLVGLDDKFNKLLRNADYLDNENEFFSEEHLFFAEEGYIGFSDYSVVGAEFNEGGFAPYAVAIHIAYPNEENALEIMHFVSDSNRDTSDPAGKFSEALDKLIKWYVDYSDNDYMNTLAMQIFKRHHNEGTYPGLPTLKKLSIMHHLELVGNILEGRLR</sequence>
<dbReference type="InterPro" id="IPR047727">
    <property type="entry name" value="Sce7725-like"/>
</dbReference>
<keyword evidence="2" id="KW-1185">Reference proteome</keyword>
<protein>
    <submittedName>
        <fullName evidence="1">Sce7725 family protein</fullName>
    </submittedName>
</protein>